<accession>A0A9P6AGZ4</accession>
<feature type="compositionally biased region" description="Basic and acidic residues" evidence="1">
    <location>
        <begin position="202"/>
        <end position="225"/>
    </location>
</feature>
<name>A0A9P6AGZ4_9AGAM</name>
<feature type="region of interest" description="Disordered" evidence="1">
    <location>
        <begin position="85"/>
        <end position="105"/>
    </location>
</feature>
<feature type="region of interest" description="Disordered" evidence="1">
    <location>
        <begin position="202"/>
        <end position="232"/>
    </location>
</feature>
<evidence type="ECO:0000256" key="1">
    <source>
        <dbReference type="SAM" id="MobiDB-lite"/>
    </source>
</evidence>
<comment type="caution">
    <text evidence="2">The sequence shown here is derived from an EMBL/GenBank/DDBJ whole genome shotgun (WGS) entry which is preliminary data.</text>
</comment>
<organism evidence="2 3">
    <name type="scientific">Hydnum rufescens UP504</name>
    <dbReference type="NCBI Taxonomy" id="1448309"/>
    <lineage>
        <taxon>Eukaryota</taxon>
        <taxon>Fungi</taxon>
        <taxon>Dikarya</taxon>
        <taxon>Basidiomycota</taxon>
        <taxon>Agaricomycotina</taxon>
        <taxon>Agaricomycetes</taxon>
        <taxon>Cantharellales</taxon>
        <taxon>Hydnaceae</taxon>
        <taxon>Hydnum</taxon>
    </lineage>
</organism>
<evidence type="ECO:0000313" key="3">
    <source>
        <dbReference type="Proteomes" id="UP000886523"/>
    </source>
</evidence>
<dbReference type="Proteomes" id="UP000886523">
    <property type="component" value="Unassembled WGS sequence"/>
</dbReference>
<protein>
    <submittedName>
        <fullName evidence="2">Uncharacterized protein</fullName>
    </submittedName>
</protein>
<dbReference type="AlphaFoldDB" id="A0A9P6AGZ4"/>
<sequence>MWMKIFGKCLHPEDMENFPDGRVPALACRQEVHEGIRHAQELANCKEGLGAAKLNSPINVAGSQSSICYPGIAFDFCNGLGRDGTPPKAGVRKPPADEDTDKPPTRYLMRSARSALNTTIDFISSTHPPRKPMVPNKKSRTSGSPCKPNHETIAIKTPTTRPTLLAAQPRIPWPPIQGWWCNGARPWYHTPAVLYHPCAEGPTREEHEKPAHHENYGMPQREEPLRPQGPGP</sequence>
<proteinExistence type="predicted"/>
<gene>
    <name evidence="2" type="ORF">BS47DRAFT_1367933</name>
</gene>
<reference evidence="2" key="1">
    <citation type="journal article" date="2020" name="Nat. Commun.">
        <title>Large-scale genome sequencing of mycorrhizal fungi provides insights into the early evolution of symbiotic traits.</title>
        <authorList>
            <person name="Miyauchi S."/>
            <person name="Kiss E."/>
            <person name="Kuo A."/>
            <person name="Drula E."/>
            <person name="Kohler A."/>
            <person name="Sanchez-Garcia M."/>
            <person name="Morin E."/>
            <person name="Andreopoulos B."/>
            <person name="Barry K.W."/>
            <person name="Bonito G."/>
            <person name="Buee M."/>
            <person name="Carver A."/>
            <person name="Chen C."/>
            <person name="Cichocki N."/>
            <person name="Clum A."/>
            <person name="Culley D."/>
            <person name="Crous P.W."/>
            <person name="Fauchery L."/>
            <person name="Girlanda M."/>
            <person name="Hayes R.D."/>
            <person name="Keri Z."/>
            <person name="LaButti K."/>
            <person name="Lipzen A."/>
            <person name="Lombard V."/>
            <person name="Magnuson J."/>
            <person name="Maillard F."/>
            <person name="Murat C."/>
            <person name="Nolan M."/>
            <person name="Ohm R.A."/>
            <person name="Pangilinan J."/>
            <person name="Pereira M.F."/>
            <person name="Perotto S."/>
            <person name="Peter M."/>
            <person name="Pfister S."/>
            <person name="Riley R."/>
            <person name="Sitrit Y."/>
            <person name="Stielow J.B."/>
            <person name="Szollosi G."/>
            <person name="Zifcakova L."/>
            <person name="Stursova M."/>
            <person name="Spatafora J.W."/>
            <person name="Tedersoo L."/>
            <person name="Vaario L.M."/>
            <person name="Yamada A."/>
            <person name="Yan M."/>
            <person name="Wang P."/>
            <person name="Xu J."/>
            <person name="Bruns T."/>
            <person name="Baldrian P."/>
            <person name="Vilgalys R."/>
            <person name="Dunand C."/>
            <person name="Henrissat B."/>
            <person name="Grigoriev I.V."/>
            <person name="Hibbett D."/>
            <person name="Nagy L.G."/>
            <person name="Martin F.M."/>
        </authorList>
    </citation>
    <scope>NUCLEOTIDE SEQUENCE</scope>
    <source>
        <strain evidence="2">UP504</strain>
    </source>
</reference>
<dbReference type="EMBL" id="MU129144">
    <property type="protein sequence ID" value="KAF9505608.1"/>
    <property type="molecule type" value="Genomic_DNA"/>
</dbReference>
<keyword evidence="3" id="KW-1185">Reference proteome</keyword>
<evidence type="ECO:0000313" key="2">
    <source>
        <dbReference type="EMBL" id="KAF9505608.1"/>
    </source>
</evidence>
<feature type="region of interest" description="Disordered" evidence="1">
    <location>
        <begin position="123"/>
        <end position="152"/>
    </location>
</feature>